<dbReference type="EMBL" id="JBAMIC010000010">
    <property type="protein sequence ID" value="KAK7102678.1"/>
    <property type="molecule type" value="Genomic_DNA"/>
</dbReference>
<name>A0AAN9GBB7_9CAEN</name>
<organism evidence="2 3">
    <name type="scientific">Littorina saxatilis</name>
    <dbReference type="NCBI Taxonomy" id="31220"/>
    <lineage>
        <taxon>Eukaryota</taxon>
        <taxon>Metazoa</taxon>
        <taxon>Spiralia</taxon>
        <taxon>Lophotrochozoa</taxon>
        <taxon>Mollusca</taxon>
        <taxon>Gastropoda</taxon>
        <taxon>Caenogastropoda</taxon>
        <taxon>Littorinimorpha</taxon>
        <taxon>Littorinoidea</taxon>
        <taxon>Littorinidae</taxon>
        <taxon>Littorina</taxon>
    </lineage>
</organism>
<dbReference type="PROSITE" id="PS00028">
    <property type="entry name" value="ZINC_FINGER_C2H2_1"/>
    <property type="match status" value="1"/>
</dbReference>
<feature type="domain" description="C2H2-type" evidence="1">
    <location>
        <begin position="63"/>
        <end position="84"/>
    </location>
</feature>
<evidence type="ECO:0000259" key="1">
    <source>
        <dbReference type="PROSITE" id="PS00028"/>
    </source>
</evidence>
<dbReference type="Proteomes" id="UP001374579">
    <property type="component" value="Unassembled WGS sequence"/>
</dbReference>
<evidence type="ECO:0000313" key="2">
    <source>
        <dbReference type="EMBL" id="KAK7102678.1"/>
    </source>
</evidence>
<dbReference type="AlphaFoldDB" id="A0AAN9GBB7"/>
<evidence type="ECO:0000313" key="3">
    <source>
        <dbReference type="Proteomes" id="UP001374579"/>
    </source>
</evidence>
<accession>A0AAN9GBB7</accession>
<reference evidence="2 3" key="1">
    <citation type="submission" date="2024-02" db="EMBL/GenBank/DDBJ databases">
        <title>Chromosome-scale genome assembly of the rough periwinkle Littorina saxatilis.</title>
        <authorList>
            <person name="De Jode A."/>
            <person name="Faria R."/>
            <person name="Formenti G."/>
            <person name="Sims Y."/>
            <person name="Smith T.P."/>
            <person name="Tracey A."/>
            <person name="Wood J.M.D."/>
            <person name="Zagrodzka Z.B."/>
            <person name="Johannesson K."/>
            <person name="Butlin R.K."/>
            <person name="Leder E.H."/>
        </authorList>
    </citation>
    <scope>NUCLEOTIDE SEQUENCE [LARGE SCALE GENOMIC DNA]</scope>
    <source>
        <strain evidence="2">Snail1</strain>
        <tissue evidence="2">Muscle</tissue>
    </source>
</reference>
<dbReference type="InterPro" id="IPR013087">
    <property type="entry name" value="Znf_C2H2_type"/>
</dbReference>
<keyword evidence="3" id="KW-1185">Reference proteome</keyword>
<gene>
    <name evidence="2" type="ORF">V1264_020865</name>
</gene>
<comment type="caution">
    <text evidence="2">The sequence shown here is derived from an EMBL/GenBank/DDBJ whole genome shotgun (WGS) entry which is preliminary data.</text>
</comment>
<sequence>MAKVIRETANKTTEDFIRWENIPLDFFLGEFTEEEGKSESSHDSDSDNVAVQPKVSKVSQFQCPRCPKTYASISGFRGHVSKKHDEPQLKATYHRMDQPGHGPDLGDGSSTSSGDIHFAYVSEVVKAAIQTTAKDSTFNLMTEQLSFQTVSKKLLDCADTEDNLSKCLTPLVSAVKQAAKAGMYEKMWTLFHEMSTHPDLTDHICSTIISNDELVSREIAYMYTMCLLDSLVTTLLQLEKKSEEKTVDAVMDTVSAGDQAVIFYIAGNLIHSLSKKTKIADTQAQIQALCTSDSESEQEVPSHIAAWLKSKDRGGLKTPSLKFYKLVLMFESIMRRVVDVKALDAMSLSTVRLKETILSDRTVQMTWQDISNFSGHQKFLENFITYFLTVRGFAITKFIKRQEQKKNKFNIISRNKSLRKNLKRC</sequence>
<protein>
    <recommendedName>
        <fullName evidence="1">C2H2-type domain-containing protein</fullName>
    </recommendedName>
</protein>
<proteinExistence type="predicted"/>